<proteinExistence type="predicted"/>
<evidence type="ECO:0000313" key="1">
    <source>
        <dbReference type="EMBL" id="KAK7066352.1"/>
    </source>
</evidence>
<evidence type="ECO:0000313" key="2">
    <source>
        <dbReference type="Proteomes" id="UP001381693"/>
    </source>
</evidence>
<sequence>MRSYVQREIVPRSVLASHLGIGRTMKLAFPTIMEGVVTNEFMFFNHLIGITNQPNLPNHLLNLQHHHVGSISNSTYLICIRIRHVSQYDVPEQRSKK</sequence>
<dbReference type="AlphaFoldDB" id="A0AAN9A1K8"/>
<reference evidence="1 2" key="1">
    <citation type="submission" date="2023-11" db="EMBL/GenBank/DDBJ databases">
        <title>Halocaridina rubra genome assembly.</title>
        <authorList>
            <person name="Smith C."/>
        </authorList>
    </citation>
    <scope>NUCLEOTIDE SEQUENCE [LARGE SCALE GENOMIC DNA]</scope>
    <source>
        <strain evidence="1">EP-1</strain>
        <tissue evidence="1">Whole</tissue>
    </source>
</reference>
<organism evidence="1 2">
    <name type="scientific">Halocaridina rubra</name>
    <name type="common">Hawaiian red shrimp</name>
    <dbReference type="NCBI Taxonomy" id="373956"/>
    <lineage>
        <taxon>Eukaryota</taxon>
        <taxon>Metazoa</taxon>
        <taxon>Ecdysozoa</taxon>
        <taxon>Arthropoda</taxon>
        <taxon>Crustacea</taxon>
        <taxon>Multicrustacea</taxon>
        <taxon>Malacostraca</taxon>
        <taxon>Eumalacostraca</taxon>
        <taxon>Eucarida</taxon>
        <taxon>Decapoda</taxon>
        <taxon>Pleocyemata</taxon>
        <taxon>Caridea</taxon>
        <taxon>Atyoidea</taxon>
        <taxon>Atyidae</taxon>
        <taxon>Halocaridina</taxon>
    </lineage>
</organism>
<name>A0AAN9A1K8_HALRR</name>
<comment type="caution">
    <text evidence="1">The sequence shown here is derived from an EMBL/GenBank/DDBJ whole genome shotgun (WGS) entry which is preliminary data.</text>
</comment>
<accession>A0AAN9A1K8</accession>
<dbReference type="Proteomes" id="UP001381693">
    <property type="component" value="Unassembled WGS sequence"/>
</dbReference>
<keyword evidence="2" id="KW-1185">Reference proteome</keyword>
<protein>
    <submittedName>
        <fullName evidence="1">Uncharacterized protein</fullName>
    </submittedName>
</protein>
<dbReference type="EMBL" id="JAXCGZ010019248">
    <property type="protein sequence ID" value="KAK7066352.1"/>
    <property type="molecule type" value="Genomic_DNA"/>
</dbReference>
<gene>
    <name evidence="1" type="ORF">SK128_021464</name>
</gene>